<name>A0ABM7PS29_SINCY</name>
<organism evidence="4 5">
    <name type="scientific">Sinomonas cyclohexanicum</name>
    <name type="common">Corynebacterium cyclohexanicum</name>
    <dbReference type="NCBI Taxonomy" id="322009"/>
    <lineage>
        <taxon>Bacteria</taxon>
        <taxon>Bacillati</taxon>
        <taxon>Actinomycetota</taxon>
        <taxon>Actinomycetes</taxon>
        <taxon>Micrococcales</taxon>
        <taxon>Micrococcaceae</taxon>
        <taxon>Sinomonas</taxon>
    </lineage>
</organism>
<feature type="transmembrane region" description="Helical" evidence="2">
    <location>
        <begin position="42"/>
        <end position="61"/>
    </location>
</feature>
<dbReference type="Gene3D" id="3.30.70.2390">
    <property type="match status" value="1"/>
</dbReference>
<reference evidence="4 5" key="1">
    <citation type="journal article" date="2021" name="J. Biosci. Bioeng.">
        <title>Identification and characterization of a chc gene cluster responsible for the aromatization pathway of cyclohexanecarboxylate degradation in Sinomonas cyclohexanicum ATCC 51369.</title>
        <authorList>
            <person name="Yamamoto T."/>
            <person name="Hasegawa Y."/>
            <person name="Lau P.C.K."/>
            <person name="Iwaki H."/>
        </authorList>
    </citation>
    <scope>NUCLEOTIDE SEQUENCE [LARGE SCALE GENOMIC DNA]</scope>
    <source>
        <strain evidence="4 5">ATCC 51369</strain>
    </source>
</reference>
<protein>
    <recommendedName>
        <fullName evidence="3">LytR/CpsA/Psr regulator C-terminal domain-containing protein</fullName>
    </recommendedName>
</protein>
<feature type="domain" description="LytR/CpsA/Psr regulator C-terminal" evidence="3">
    <location>
        <begin position="123"/>
        <end position="208"/>
    </location>
</feature>
<gene>
    <name evidence="4" type="ORF">SCMU_08480</name>
</gene>
<dbReference type="InterPro" id="IPR027381">
    <property type="entry name" value="LytR/CpsA/Psr_C"/>
</dbReference>
<keyword evidence="2" id="KW-0812">Transmembrane</keyword>
<dbReference type="Pfam" id="PF13399">
    <property type="entry name" value="LytR_C"/>
    <property type="match status" value="1"/>
</dbReference>
<accession>A0ABM7PS29</accession>
<feature type="region of interest" description="Disordered" evidence="1">
    <location>
        <begin position="1"/>
        <end position="36"/>
    </location>
</feature>
<evidence type="ECO:0000313" key="4">
    <source>
        <dbReference type="EMBL" id="BCT75006.1"/>
    </source>
</evidence>
<dbReference type="EMBL" id="AP024525">
    <property type="protein sequence ID" value="BCT75006.1"/>
    <property type="molecule type" value="Genomic_DNA"/>
</dbReference>
<dbReference type="Proteomes" id="UP001319861">
    <property type="component" value="Chromosome"/>
</dbReference>
<keyword evidence="2" id="KW-0472">Membrane</keyword>
<feature type="region of interest" description="Disordered" evidence="1">
    <location>
        <begin position="70"/>
        <end position="118"/>
    </location>
</feature>
<sequence length="210" mass="20632">MNMHPRDEFDDVPESPRRQGIHRTRGETGAEGGGQAGRGLRWILATGLIALVIGAIAFFVLPRLGLSGSTVAATSSSAPSTTAPSGAPSTGAPSAAPSQPASSAAPSATPSPSSAAGQADKTLEVGVYNATTTAGIGTRVAGTARAAGWTVTAVANWGGVPVNTSVVYYKTASQEASARALAADVGITTVQQAPALGLPLAVVVGPGFAG</sequence>
<keyword evidence="2" id="KW-1133">Transmembrane helix</keyword>
<evidence type="ECO:0000256" key="2">
    <source>
        <dbReference type="SAM" id="Phobius"/>
    </source>
</evidence>
<evidence type="ECO:0000256" key="1">
    <source>
        <dbReference type="SAM" id="MobiDB-lite"/>
    </source>
</evidence>
<keyword evidence="5" id="KW-1185">Reference proteome</keyword>
<evidence type="ECO:0000259" key="3">
    <source>
        <dbReference type="Pfam" id="PF13399"/>
    </source>
</evidence>
<evidence type="ECO:0000313" key="5">
    <source>
        <dbReference type="Proteomes" id="UP001319861"/>
    </source>
</evidence>
<proteinExistence type="predicted"/>
<dbReference type="RefSeq" id="WP_229231779.1">
    <property type="nucleotide sequence ID" value="NZ_AP024525.1"/>
</dbReference>